<keyword evidence="3" id="KW-1185">Reference proteome</keyword>
<proteinExistence type="predicted"/>
<dbReference type="Proteomes" id="UP001589758">
    <property type="component" value="Unassembled WGS sequence"/>
</dbReference>
<keyword evidence="1" id="KW-0812">Transmembrane</keyword>
<dbReference type="RefSeq" id="WP_385876528.1">
    <property type="nucleotide sequence ID" value="NZ_JBHLXE010000048.1"/>
</dbReference>
<reference evidence="2 3" key="1">
    <citation type="submission" date="2024-09" db="EMBL/GenBank/DDBJ databases">
        <authorList>
            <person name="Sun Q."/>
            <person name="Mori K."/>
        </authorList>
    </citation>
    <scope>NUCLEOTIDE SEQUENCE [LARGE SCALE GENOMIC DNA]</scope>
    <source>
        <strain evidence="2 3">CCM 8545</strain>
    </source>
</reference>
<protein>
    <submittedName>
        <fullName evidence="2">Uncharacterized protein</fullName>
    </submittedName>
</protein>
<keyword evidence="1" id="KW-0472">Membrane</keyword>
<gene>
    <name evidence="2" type="ORF">ACFFIT_04865</name>
</gene>
<accession>A0ABV6C9Z6</accession>
<evidence type="ECO:0000256" key="1">
    <source>
        <dbReference type="SAM" id="Phobius"/>
    </source>
</evidence>
<sequence length="107" mass="11912">MSIKEIFGIILLIVIIAAFGYGMFYLGVKIYTKKIASLSDERLIKAYKGSRLLMNIVLSVFFAVVLVFVAKALIAIIFGVVPFATTKVMHKRYAQAIIDRGLELPKV</sequence>
<evidence type="ECO:0000313" key="2">
    <source>
        <dbReference type="EMBL" id="MFC0179427.1"/>
    </source>
</evidence>
<comment type="caution">
    <text evidence="2">The sequence shown here is derived from an EMBL/GenBank/DDBJ whole genome shotgun (WGS) entry which is preliminary data.</text>
</comment>
<feature type="transmembrane region" description="Helical" evidence="1">
    <location>
        <begin position="6"/>
        <end position="31"/>
    </location>
</feature>
<dbReference type="EMBL" id="JBHLXE010000048">
    <property type="protein sequence ID" value="MFC0179427.1"/>
    <property type="molecule type" value="Genomic_DNA"/>
</dbReference>
<keyword evidence="1" id="KW-1133">Transmembrane helix</keyword>
<feature type="transmembrane region" description="Helical" evidence="1">
    <location>
        <begin position="52"/>
        <end position="81"/>
    </location>
</feature>
<organism evidence="2 3">
    <name type="scientific">Thorsellia kenyensis</name>
    <dbReference type="NCBI Taxonomy" id="1549888"/>
    <lineage>
        <taxon>Bacteria</taxon>
        <taxon>Pseudomonadati</taxon>
        <taxon>Pseudomonadota</taxon>
        <taxon>Gammaproteobacteria</taxon>
        <taxon>Enterobacterales</taxon>
        <taxon>Thorselliaceae</taxon>
        <taxon>Thorsellia</taxon>
    </lineage>
</organism>
<evidence type="ECO:0000313" key="3">
    <source>
        <dbReference type="Proteomes" id="UP001589758"/>
    </source>
</evidence>
<name>A0ABV6C9Z6_9GAMM</name>